<evidence type="ECO:0000256" key="3">
    <source>
        <dbReference type="ARBA" id="ARBA00023082"/>
    </source>
</evidence>
<dbReference type="Pfam" id="PF08281">
    <property type="entry name" value="Sigma70_r4_2"/>
    <property type="match status" value="1"/>
</dbReference>
<gene>
    <name evidence="7" type="ORF">EZ444_17800</name>
</gene>
<dbReference type="InterPro" id="IPR014327">
    <property type="entry name" value="RNA_pol_sigma70_bacteroid"/>
</dbReference>
<evidence type="ECO:0000256" key="2">
    <source>
        <dbReference type="ARBA" id="ARBA00023015"/>
    </source>
</evidence>
<evidence type="ECO:0000256" key="4">
    <source>
        <dbReference type="ARBA" id="ARBA00023163"/>
    </source>
</evidence>
<comment type="similarity">
    <text evidence="1">Belongs to the sigma-70 factor family. ECF subfamily.</text>
</comment>
<dbReference type="PANTHER" id="PTHR43133">
    <property type="entry name" value="RNA POLYMERASE ECF-TYPE SIGMA FACTO"/>
    <property type="match status" value="1"/>
</dbReference>
<dbReference type="SUPFAM" id="SSF88946">
    <property type="entry name" value="Sigma2 domain of RNA polymerase sigma factors"/>
    <property type="match status" value="1"/>
</dbReference>
<feature type="domain" description="RNA polymerase sigma factor 70 region 4 type 2" evidence="6">
    <location>
        <begin position="124"/>
        <end position="174"/>
    </location>
</feature>
<dbReference type="GO" id="GO:0006352">
    <property type="term" value="P:DNA-templated transcription initiation"/>
    <property type="evidence" value="ECO:0007669"/>
    <property type="project" value="InterPro"/>
</dbReference>
<dbReference type="SUPFAM" id="SSF88659">
    <property type="entry name" value="Sigma3 and sigma4 domains of RNA polymerase sigma factors"/>
    <property type="match status" value="1"/>
</dbReference>
<dbReference type="EMBL" id="SJSM01000012">
    <property type="protein sequence ID" value="TCC93115.1"/>
    <property type="molecule type" value="Genomic_DNA"/>
</dbReference>
<evidence type="ECO:0000313" key="8">
    <source>
        <dbReference type="Proteomes" id="UP000291117"/>
    </source>
</evidence>
<sequence length="188" mass="22410">MGAFAAYSDEFLFDLVKTGDRNAYSEIYNRYKGILYVHACRMLKDNDEAEDVIHDLFAVLWARRETIVIHKEFRYYLYSALRNRIFKNMSNRKRDDNYRASLPDAMDETESNADHLVRQNLLSMLIEKEISCLPRKMREVFELSRKSNLSHREIAEQLEISEQTVRKHIQHSLKILRVKIKLLSVLFY</sequence>
<reference evidence="7 8" key="1">
    <citation type="submission" date="2019-02" db="EMBL/GenBank/DDBJ databases">
        <title>Pedobacter sp. RP-3-8 sp. nov., isolated from Arctic soil.</title>
        <authorList>
            <person name="Dahal R.H."/>
        </authorList>
    </citation>
    <scope>NUCLEOTIDE SEQUENCE [LARGE SCALE GENOMIC DNA]</scope>
    <source>
        <strain evidence="7 8">RP-3-8</strain>
    </source>
</reference>
<dbReference type="InterPro" id="IPR013249">
    <property type="entry name" value="RNA_pol_sigma70_r4_t2"/>
</dbReference>
<proteinExistence type="inferred from homology"/>
<dbReference type="InterPro" id="IPR036388">
    <property type="entry name" value="WH-like_DNA-bd_sf"/>
</dbReference>
<organism evidence="7 8">
    <name type="scientific">Pedobacter hiemivivus</name>
    <dbReference type="NCBI Taxonomy" id="2530454"/>
    <lineage>
        <taxon>Bacteria</taxon>
        <taxon>Pseudomonadati</taxon>
        <taxon>Bacteroidota</taxon>
        <taxon>Sphingobacteriia</taxon>
        <taxon>Sphingobacteriales</taxon>
        <taxon>Sphingobacteriaceae</taxon>
        <taxon>Pedobacter</taxon>
    </lineage>
</organism>
<dbReference type="GO" id="GO:0003677">
    <property type="term" value="F:DNA binding"/>
    <property type="evidence" value="ECO:0007669"/>
    <property type="project" value="InterPro"/>
</dbReference>
<dbReference type="RefSeq" id="WP_131610489.1">
    <property type="nucleotide sequence ID" value="NZ_SJSM01000012.1"/>
</dbReference>
<evidence type="ECO:0000256" key="1">
    <source>
        <dbReference type="ARBA" id="ARBA00010641"/>
    </source>
</evidence>
<dbReference type="Gene3D" id="1.10.10.10">
    <property type="entry name" value="Winged helix-like DNA-binding domain superfamily/Winged helix DNA-binding domain"/>
    <property type="match status" value="1"/>
</dbReference>
<dbReference type="InterPro" id="IPR007627">
    <property type="entry name" value="RNA_pol_sigma70_r2"/>
</dbReference>
<dbReference type="InterPro" id="IPR014284">
    <property type="entry name" value="RNA_pol_sigma-70_dom"/>
</dbReference>
<feature type="domain" description="RNA polymerase sigma-70 region 2" evidence="5">
    <location>
        <begin position="27"/>
        <end position="94"/>
    </location>
</feature>
<dbReference type="OrthoDB" id="9782108at2"/>
<accession>A0A4R0N0G4</accession>
<dbReference type="Proteomes" id="UP000291117">
    <property type="component" value="Unassembled WGS sequence"/>
</dbReference>
<dbReference type="InterPro" id="IPR039425">
    <property type="entry name" value="RNA_pol_sigma-70-like"/>
</dbReference>
<comment type="caution">
    <text evidence="7">The sequence shown here is derived from an EMBL/GenBank/DDBJ whole genome shotgun (WGS) entry which is preliminary data.</text>
</comment>
<dbReference type="InterPro" id="IPR013325">
    <property type="entry name" value="RNA_pol_sigma_r2"/>
</dbReference>
<evidence type="ECO:0000313" key="7">
    <source>
        <dbReference type="EMBL" id="TCC93115.1"/>
    </source>
</evidence>
<dbReference type="NCBIfam" id="TIGR02937">
    <property type="entry name" value="sigma70-ECF"/>
    <property type="match status" value="1"/>
</dbReference>
<keyword evidence="8" id="KW-1185">Reference proteome</keyword>
<dbReference type="GO" id="GO:0016987">
    <property type="term" value="F:sigma factor activity"/>
    <property type="evidence" value="ECO:0007669"/>
    <property type="project" value="UniProtKB-KW"/>
</dbReference>
<keyword evidence="3" id="KW-0731">Sigma factor</keyword>
<dbReference type="Gene3D" id="1.10.1740.10">
    <property type="match status" value="1"/>
</dbReference>
<dbReference type="Pfam" id="PF04542">
    <property type="entry name" value="Sigma70_r2"/>
    <property type="match status" value="1"/>
</dbReference>
<dbReference type="AlphaFoldDB" id="A0A4R0N0G4"/>
<dbReference type="NCBIfam" id="TIGR02985">
    <property type="entry name" value="Sig70_bacteroi1"/>
    <property type="match status" value="1"/>
</dbReference>
<keyword evidence="4" id="KW-0804">Transcription</keyword>
<dbReference type="PANTHER" id="PTHR43133:SF46">
    <property type="entry name" value="RNA POLYMERASE SIGMA-70 FACTOR ECF SUBFAMILY"/>
    <property type="match status" value="1"/>
</dbReference>
<protein>
    <submittedName>
        <fullName evidence="7">RNA polymerase sigma-70 factor</fullName>
    </submittedName>
</protein>
<keyword evidence="2" id="KW-0805">Transcription regulation</keyword>
<dbReference type="InterPro" id="IPR013324">
    <property type="entry name" value="RNA_pol_sigma_r3/r4-like"/>
</dbReference>
<evidence type="ECO:0000259" key="6">
    <source>
        <dbReference type="Pfam" id="PF08281"/>
    </source>
</evidence>
<evidence type="ECO:0000259" key="5">
    <source>
        <dbReference type="Pfam" id="PF04542"/>
    </source>
</evidence>
<name>A0A4R0N0G4_9SPHI</name>